<feature type="signal peptide" evidence="3">
    <location>
        <begin position="1"/>
        <end position="20"/>
    </location>
</feature>
<feature type="chain" id="PRO_5040951953" evidence="3">
    <location>
        <begin position="21"/>
        <end position="252"/>
    </location>
</feature>
<accession>A0A9W9MZI7</accession>
<feature type="compositionally biased region" description="Low complexity" evidence="2">
    <location>
        <begin position="134"/>
        <end position="203"/>
    </location>
</feature>
<reference evidence="5" key="1">
    <citation type="submission" date="2022-11" db="EMBL/GenBank/DDBJ databases">
        <authorList>
            <person name="Petersen C."/>
        </authorList>
    </citation>
    <scope>NUCLEOTIDE SEQUENCE</scope>
    <source>
        <strain evidence="5">IBT 16849</strain>
    </source>
</reference>
<organism evidence="5 6">
    <name type="scientific">Penicillium cf. griseofulvum</name>
    <dbReference type="NCBI Taxonomy" id="2972120"/>
    <lineage>
        <taxon>Eukaryota</taxon>
        <taxon>Fungi</taxon>
        <taxon>Dikarya</taxon>
        <taxon>Ascomycota</taxon>
        <taxon>Pezizomycotina</taxon>
        <taxon>Eurotiomycetes</taxon>
        <taxon>Eurotiomycetidae</taxon>
        <taxon>Eurotiales</taxon>
        <taxon>Aspergillaceae</taxon>
        <taxon>Penicillium</taxon>
    </lineage>
</organism>
<dbReference type="AlphaFoldDB" id="A0A9W9MZI7"/>
<sequence length="252" mass="26144">MYFSKSIVAVMASLMTLGLAADRLSFTSWPREPLEAGKPVTLTWIGADANQPVTILLRQGSSGDLQDVKLVTTDARDGTFTWTPDNDVKSGKTYAFQIRQKDQSNYTALLKSAGQPVADTHEAKDTTERKDATFETGTSAGTTAAGATTGTTGTNAALNAQTTDGTTHATQGTHTMTSTTSKDLISSSANLSGSPSSSSAASSTERMMASGTEVVNGKEASSTGSMQNGAASIPQYPVQLIIGIASLLAYLV</sequence>
<keyword evidence="6" id="KW-1185">Reference proteome</keyword>
<evidence type="ECO:0000313" key="6">
    <source>
        <dbReference type="Proteomes" id="UP001150879"/>
    </source>
</evidence>
<feature type="region of interest" description="Disordered" evidence="2">
    <location>
        <begin position="113"/>
        <end position="226"/>
    </location>
</feature>
<evidence type="ECO:0000256" key="3">
    <source>
        <dbReference type="SAM" id="SignalP"/>
    </source>
</evidence>
<gene>
    <name evidence="5" type="ORF">N7472_000162</name>
</gene>
<dbReference type="PANTHER" id="PTHR40633">
    <property type="entry name" value="MATRIX PROTEIN, PUTATIVE (AFU_ORTHOLOGUE AFUA_8G05410)-RELATED"/>
    <property type="match status" value="1"/>
</dbReference>
<feature type="compositionally biased region" description="Basic and acidic residues" evidence="2">
    <location>
        <begin position="119"/>
        <end position="133"/>
    </location>
</feature>
<comment type="caution">
    <text evidence="5">The sequence shown here is derived from an EMBL/GenBank/DDBJ whole genome shotgun (WGS) entry which is preliminary data.</text>
</comment>
<evidence type="ECO:0000259" key="4">
    <source>
        <dbReference type="Pfam" id="PF10342"/>
    </source>
</evidence>
<dbReference type="InterPro" id="IPR052982">
    <property type="entry name" value="SRP1/TIP1-like"/>
</dbReference>
<name>A0A9W9MZI7_9EURO</name>
<keyword evidence="1 3" id="KW-0732">Signal</keyword>
<dbReference type="InterPro" id="IPR018466">
    <property type="entry name" value="Kre9/Knh1-like_N"/>
</dbReference>
<dbReference type="Pfam" id="PF10342">
    <property type="entry name" value="Kre9_KNH"/>
    <property type="match status" value="1"/>
</dbReference>
<proteinExistence type="predicted"/>
<evidence type="ECO:0000313" key="5">
    <source>
        <dbReference type="EMBL" id="KAJ5210023.1"/>
    </source>
</evidence>
<reference evidence="5" key="2">
    <citation type="journal article" date="2023" name="IMA Fungus">
        <title>Comparative genomic study of the Penicillium genus elucidates a diverse pangenome and 15 lateral gene transfer events.</title>
        <authorList>
            <person name="Petersen C."/>
            <person name="Sorensen T."/>
            <person name="Nielsen M.R."/>
            <person name="Sondergaard T.E."/>
            <person name="Sorensen J.L."/>
            <person name="Fitzpatrick D.A."/>
            <person name="Frisvad J.C."/>
            <person name="Nielsen K.L."/>
        </authorList>
    </citation>
    <scope>NUCLEOTIDE SEQUENCE</scope>
    <source>
        <strain evidence="5">IBT 16849</strain>
    </source>
</reference>
<feature type="domain" description="Yeast cell wall synthesis Kre9/Knh1-like N-terminal" evidence="4">
    <location>
        <begin position="32"/>
        <end position="107"/>
    </location>
</feature>
<dbReference type="EMBL" id="JAPQKP010000001">
    <property type="protein sequence ID" value="KAJ5210023.1"/>
    <property type="molecule type" value="Genomic_DNA"/>
</dbReference>
<evidence type="ECO:0000256" key="1">
    <source>
        <dbReference type="ARBA" id="ARBA00022729"/>
    </source>
</evidence>
<evidence type="ECO:0000256" key="2">
    <source>
        <dbReference type="SAM" id="MobiDB-lite"/>
    </source>
</evidence>
<dbReference type="OrthoDB" id="5589325at2759"/>
<protein>
    <submittedName>
        <fullName evidence="5">Cell wall beta-glucan synthesis</fullName>
    </submittedName>
</protein>
<dbReference type="PANTHER" id="PTHR40633:SF6">
    <property type="entry name" value="MATRIX PROTEIN, PUTATIVE (AFU_ORTHOLOGUE AFUA_8G05410)-RELATED"/>
    <property type="match status" value="1"/>
</dbReference>
<dbReference type="Proteomes" id="UP001150879">
    <property type="component" value="Unassembled WGS sequence"/>
</dbReference>